<dbReference type="InterPro" id="IPR027417">
    <property type="entry name" value="P-loop_NTPase"/>
</dbReference>
<reference evidence="3 5" key="1">
    <citation type="journal article" date="2011" name="Nature">
        <title>The Medicago genome provides insight into the evolution of rhizobial symbioses.</title>
        <authorList>
            <person name="Young N.D."/>
            <person name="Debelle F."/>
            <person name="Oldroyd G.E."/>
            <person name="Geurts R."/>
            <person name="Cannon S.B."/>
            <person name="Udvardi M.K."/>
            <person name="Benedito V.A."/>
            <person name="Mayer K.F."/>
            <person name="Gouzy J."/>
            <person name="Schoof H."/>
            <person name="Van de Peer Y."/>
            <person name="Proost S."/>
            <person name="Cook D.R."/>
            <person name="Meyers B.C."/>
            <person name="Spannagl M."/>
            <person name="Cheung F."/>
            <person name="De Mita S."/>
            <person name="Krishnakumar V."/>
            <person name="Gundlach H."/>
            <person name="Zhou S."/>
            <person name="Mudge J."/>
            <person name="Bharti A.K."/>
            <person name="Murray J.D."/>
            <person name="Naoumkina M.A."/>
            <person name="Rosen B."/>
            <person name="Silverstein K.A."/>
            <person name="Tang H."/>
            <person name="Rombauts S."/>
            <person name="Zhao P.X."/>
            <person name="Zhou P."/>
            <person name="Barbe V."/>
            <person name="Bardou P."/>
            <person name="Bechner M."/>
            <person name="Bellec A."/>
            <person name="Berger A."/>
            <person name="Berges H."/>
            <person name="Bidwell S."/>
            <person name="Bisseling T."/>
            <person name="Choisne N."/>
            <person name="Couloux A."/>
            <person name="Denny R."/>
            <person name="Deshpande S."/>
            <person name="Dai X."/>
            <person name="Doyle J.J."/>
            <person name="Dudez A.M."/>
            <person name="Farmer A.D."/>
            <person name="Fouteau S."/>
            <person name="Franken C."/>
            <person name="Gibelin C."/>
            <person name="Gish J."/>
            <person name="Goldstein S."/>
            <person name="Gonzalez A.J."/>
            <person name="Green P.J."/>
            <person name="Hallab A."/>
            <person name="Hartog M."/>
            <person name="Hua A."/>
            <person name="Humphray S.J."/>
            <person name="Jeong D.H."/>
            <person name="Jing Y."/>
            <person name="Jocker A."/>
            <person name="Kenton S.M."/>
            <person name="Kim D.J."/>
            <person name="Klee K."/>
            <person name="Lai H."/>
            <person name="Lang C."/>
            <person name="Lin S."/>
            <person name="Macmil S.L."/>
            <person name="Magdelenat G."/>
            <person name="Matthews L."/>
            <person name="McCorrison J."/>
            <person name="Monaghan E.L."/>
            <person name="Mun J.H."/>
            <person name="Najar F.Z."/>
            <person name="Nicholson C."/>
            <person name="Noirot C."/>
            <person name="O'Bleness M."/>
            <person name="Paule C.R."/>
            <person name="Poulain J."/>
            <person name="Prion F."/>
            <person name="Qin B."/>
            <person name="Qu C."/>
            <person name="Retzel E.F."/>
            <person name="Riddle C."/>
            <person name="Sallet E."/>
            <person name="Samain S."/>
            <person name="Samson N."/>
            <person name="Sanders I."/>
            <person name="Saurat O."/>
            <person name="Scarpelli C."/>
            <person name="Schiex T."/>
            <person name="Segurens B."/>
            <person name="Severin A.J."/>
            <person name="Sherrier D.J."/>
            <person name="Shi R."/>
            <person name="Sims S."/>
            <person name="Singer S.R."/>
            <person name="Sinharoy S."/>
            <person name="Sterck L."/>
            <person name="Viollet A."/>
            <person name="Wang B.B."/>
            <person name="Wang K."/>
            <person name="Wang M."/>
            <person name="Wang X."/>
            <person name="Warfsmann J."/>
            <person name="Weissenbach J."/>
            <person name="White D.D."/>
            <person name="White J.D."/>
            <person name="Wiley G.B."/>
            <person name="Wincker P."/>
            <person name="Xing Y."/>
            <person name="Yang L."/>
            <person name="Yao Z."/>
            <person name="Ying F."/>
            <person name="Zhai J."/>
            <person name="Zhou L."/>
            <person name="Zuber A."/>
            <person name="Denarie J."/>
            <person name="Dixon R.A."/>
            <person name="May G.D."/>
            <person name="Schwartz D.C."/>
            <person name="Rogers J."/>
            <person name="Quetier F."/>
            <person name="Town C.D."/>
            <person name="Roe B.A."/>
        </authorList>
    </citation>
    <scope>NUCLEOTIDE SEQUENCE [LARGE SCALE GENOMIC DNA]</scope>
    <source>
        <strain evidence="3">A17</strain>
        <strain evidence="4 5">cv. Jemalong A17</strain>
    </source>
</reference>
<accession>G7LI88</accession>
<dbReference type="GO" id="GO:0003743">
    <property type="term" value="F:translation initiation factor activity"/>
    <property type="evidence" value="ECO:0007669"/>
    <property type="project" value="UniProtKB-KW"/>
</dbReference>
<gene>
    <name evidence="3" type="ordered locus">MTR_8g018330</name>
</gene>
<accession>A0A0C3XX99</accession>
<protein>
    <submittedName>
        <fullName evidence="3">Eukaryotic translation initiation factor 4A1</fullName>
    </submittedName>
</protein>
<dbReference type="EMBL" id="CM001224">
    <property type="protein sequence ID" value="AET01638.2"/>
    <property type="molecule type" value="Genomic_DNA"/>
</dbReference>
<dbReference type="AlphaFoldDB" id="G7LI88"/>
<proteinExistence type="predicted"/>
<keyword evidence="1" id="KW-0694">RNA-binding</keyword>
<dbReference type="SUPFAM" id="SSF52540">
    <property type="entry name" value="P-loop containing nucleoside triphosphate hydrolases"/>
    <property type="match status" value="1"/>
</dbReference>
<evidence type="ECO:0000313" key="3">
    <source>
        <dbReference type="EMBL" id="AET01638.2"/>
    </source>
</evidence>
<dbReference type="Gene3D" id="3.40.50.300">
    <property type="entry name" value="P-loop containing nucleotide triphosphate hydrolases"/>
    <property type="match status" value="1"/>
</dbReference>
<evidence type="ECO:0000256" key="1">
    <source>
        <dbReference type="ARBA" id="ARBA00022884"/>
    </source>
</evidence>
<evidence type="ECO:0000313" key="5">
    <source>
        <dbReference type="Proteomes" id="UP000002051"/>
    </source>
</evidence>
<reference evidence="4" key="3">
    <citation type="submission" date="2015-04" db="UniProtKB">
        <authorList>
            <consortium name="EnsemblPlants"/>
        </authorList>
    </citation>
    <scope>IDENTIFICATION</scope>
    <source>
        <strain evidence="4">cv. Jemalong A17</strain>
    </source>
</reference>
<dbReference type="eggNOG" id="KOG0327">
    <property type="taxonomic scope" value="Eukaryota"/>
</dbReference>
<organism evidence="3 5">
    <name type="scientific">Medicago truncatula</name>
    <name type="common">Barrel medic</name>
    <name type="synonym">Medicago tribuloides</name>
    <dbReference type="NCBI Taxonomy" id="3880"/>
    <lineage>
        <taxon>Eukaryota</taxon>
        <taxon>Viridiplantae</taxon>
        <taxon>Streptophyta</taxon>
        <taxon>Embryophyta</taxon>
        <taxon>Tracheophyta</taxon>
        <taxon>Spermatophyta</taxon>
        <taxon>Magnoliopsida</taxon>
        <taxon>eudicotyledons</taxon>
        <taxon>Gunneridae</taxon>
        <taxon>Pentapetalae</taxon>
        <taxon>rosids</taxon>
        <taxon>fabids</taxon>
        <taxon>Fabales</taxon>
        <taxon>Fabaceae</taxon>
        <taxon>Papilionoideae</taxon>
        <taxon>50 kb inversion clade</taxon>
        <taxon>NPAAA clade</taxon>
        <taxon>Hologalegina</taxon>
        <taxon>IRL clade</taxon>
        <taxon>Trifolieae</taxon>
        <taxon>Medicago</taxon>
    </lineage>
</organism>
<name>G7LI88_MEDTR</name>
<keyword evidence="3" id="KW-0648">Protein biosynthesis</keyword>
<dbReference type="CDD" id="cd18787">
    <property type="entry name" value="SF2_C_DEAD"/>
    <property type="match status" value="1"/>
</dbReference>
<dbReference type="GO" id="GO:0003723">
    <property type="term" value="F:RNA binding"/>
    <property type="evidence" value="ECO:0007669"/>
    <property type="project" value="UniProtKB-KW"/>
</dbReference>
<dbReference type="SMART" id="SM00490">
    <property type="entry name" value="HELICc"/>
    <property type="match status" value="1"/>
</dbReference>
<dbReference type="PaxDb" id="3880-AET01638"/>
<reference evidence="3 5" key="2">
    <citation type="journal article" date="2014" name="BMC Genomics">
        <title>An improved genome release (version Mt4.0) for the model legume Medicago truncatula.</title>
        <authorList>
            <person name="Tang H."/>
            <person name="Krishnakumar V."/>
            <person name="Bidwell S."/>
            <person name="Rosen B."/>
            <person name="Chan A."/>
            <person name="Zhou S."/>
            <person name="Gentzbittel L."/>
            <person name="Childs K.L."/>
            <person name="Yandell M."/>
            <person name="Gundlach H."/>
            <person name="Mayer K.F."/>
            <person name="Schwartz D.C."/>
            <person name="Town C.D."/>
        </authorList>
    </citation>
    <scope>GENOME REANNOTATION</scope>
    <source>
        <strain evidence="4 5">cv. Jemalong A17</strain>
    </source>
</reference>
<dbReference type="Pfam" id="PF00271">
    <property type="entry name" value="Helicase_C"/>
    <property type="match status" value="1"/>
</dbReference>
<sequence>MLSSTHSQGFGRPSSIKQFYVDVDKEEWKLETLCDIFELTLKAKSITHCIVFVNTMDKVDWLMDELRSRDHKVFVILKFFSQDIRDIVTREFFSQSSSPQVLITTDPQLCGADVHKASLIVNYDLPTVPENYLHRIGRSEKFAINFMTEDETSMIIDIQKFYNMVIEELPCNFEDLL</sequence>
<evidence type="ECO:0000259" key="2">
    <source>
        <dbReference type="PROSITE" id="PS51194"/>
    </source>
</evidence>
<keyword evidence="3" id="KW-0396">Initiation factor</keyword>
<dbReference type="STRING" id="3880.G7LI88"/>
<dbReference type="InterPro" id="IPR001650">
    <property type="entry name" value="Helicase_C-like"/>
</dbReference>
<dbReference type="PANTHER" id="PTHR47958">
    <property type="entry name" value="ATP-DEPENDENT RNA HELICASE DBP3"/>
    <property type="match status" value="1"/>
</dbReference>
<dbReference type="EnsemblPlants" id="AET01638">
    <property type="protein sequence ID" value="AET01638"/>
    <property type="gene ID" value="MTR_8g018330"/>
</dbReference>
<feature type="domain" description="Helicase C-terminal" evidence="2">
    <location>
        <begin position="15"/>
        <end position="177"/>
    </location>
</feature>
<keyword evidence="5" id="KW-1185">Reference proteome</keyword>
<dbReference type="Proteomes" id="UP000002051">
    <property type="component" value="Chromosome 8"/>
</dbReference>
<evidence type="ECO:0000313" key="4">
    <source>
        <dbReference type="EnsemblPlants" id="AET01638"/>
    </source>
</evidence>
<dbReference type="HOGENOM" id="CLU_003041_25_0_1"/>
<dbReference type="PROSITE" id="PS51194">
    <property type="entry name" value="HELICASE_CTER"/>
    <property type="match status" value="1"/>
</dbReference>